<dbReference type="OrthoDB" id="9796999at2"/>
<sequence length="181" mass="20783">MKTFDGQSAAQWRNWLAEHHDAESEVWLIFHKRHTAQPSIAYEDAVNEALCFGWVDSLIKRIDDDLYARKFTPRNADSKWSTANRRRYAELQAAGRLAPPGVMRSPTARSGDAPRPTEVPAYIQKALRARPAARRNFENLPPSHRRQYVAWVDSAKQEATKLRRLDQALVMLESNQKLGMK</sequence>
<reference evidence="1" key="1">
    <citation type="submission" date="2006-10" db="EMBL/GenBank/DDBJ databases">
        <title>Complete sequence of Solibacter usitatus Ellin6076.</title>
        <authorList>
            <consortium name="US DOE Joint Genome Institute"/>
            <person name="Copeland A."/>
            <person name="Lucas S."/>
            <person name="Lapidus A."/>
            <person name="Barry K."/>
            <person name="Detter J.C."/>
            <person name="Glavina del Rio T."/>
            <person name="Hammon N."/>
            <person name="Israni S."/>
            <person name="Dalin E."/>
            <person name="Tice H."/>
            <person name="Pitluck S."/>
            <person name="Thompson L.S."/>
            <person name="Brettin T."/>
            <person name="Bruce D."/>
            <person name="Han C."/>
            <person name="Tapia R."/>
            <person name="Gilna P."/>
            <person name="Schmutz J."/>
            <person name="Larimer F."/>
            <person name="Land M."/>
            <person name="Hauser L."/>
            <person name="Kyrpides N."/>
            <person name="Mikhailova N."/>
            <person name="Janssen P.H."/>
            <person name="Kuske C.R."/>
            <person name="Richardson P."/>
        </authorList>
    </citation>
    <scope>NUCLEOTIDE SEQUENCE</scope>
    <source>
        <strain evidence="1">Ellin6076</strain>
    </source>
</reference>
<dbReference type="STRING" id="234267.Acid_7801"/>
<dbReference type="Pfam" id="PF13376">
    <property type="entry name" value="OmdA"/>
    <property type="match status" value="1"/>
</dbReference>
<name>Q01NS1_SOLUE</name>
<organism evidence="1">
    <name type="scientific">Solibacter usitatus (strain Ellin6076)</name>
    <dbReference type="NCBI Taxonomy" id="234267"/>
    <lineage>
        <taxon>Bacteria</taxon>
        <taxon>Pseudomonadati</taxon>
        <taxon>Acidobacteriota</taxon>
        <taxon>Terriglobia</taxon>
        <taxon>Bryobacterales</taxon>
        <taxon>Solibacteraceae</taxon>
        <taxon>Candidatus Solibacter</taxon>
    </lineage>
</organism>
<dbReference type="AlphaFoldDB" id="Q01NS1"/>
<dbReference type="HOGENOM" id="CLU_076645_2_0_0"/>
<dbReference type="InParanoid" id="Q01NS1"/>
<evidence type="ECO:0000313" key="1">
    <source>
        <dbReference type="EMBL" id="ABJ88699.1"/>
    </source>
</evidence>
<dbReference type="eggNOG" id="COG4430">
    <property type="taxonomic scope" value="Bacteria"/>
</dbReference>
<proteinExistence type="predicted"/>
<accession>Q01NS1</accession>
<protein>
    <recommendedName>
        <fullName evidence="2">Bacteriocin-protection protein, YdeI/OmpD-associated family</fullName>
    </recommendedName>
</protein>
<evidence type="ECO:0008006" key="2">
    <source>
        <dbReference type="Google" id="ProtNLM"/>
    </source>
</evidence>
<dbReference type="EMBL" id="CP000473">
    <property type="protein sequence ID" value="ABJ88699.1"/>
    <property type="molecule type" value="Genomic_DNA"/>
</dbReference>
<gene>
    <name evidence="1" type="ordered locus">Acid_7801</name>
</gene>
<dbReference type="KEGG" id="sus:Acid_7801"/>